<feature type="transmembrane region" description="Helical" evidence="8">
    <location>
        <begin position="69"/>
        <end position="90"/>
    </location>
</feature>
<dbReference type="Pfam" id="PF00528">
    <property type="entry name" value="BPD_transp_1"/>
    <property type="match status" value="1"/>
</dbReference>
<dbReference type="InterPro" id="IPR035906">
    <property type="entry name" value="MetI-like_sf"/>
</dbReference>
<comment type="similarity">
    <text evidence="2">Belongs to the binding-protein-dependent transport system permease family. HisMQ subfamily.</text>
</comment>
<dbReference type="GO" id="GO:0043190">
    <property type="term" value="C:ATP-binding cassette (ABC) transporter complex"/>
    <property type="evidence" value="ECO:0007669"/>
    <property type="project" value="InterPro"/>
</dbReference>
<feature type="transmembrane region" description="Helical" evidence="8">
    <location>
        <begin position="194"/>
        <end position="212"/>
    </location>
</feature>
<dbReference type="SUPFAM" id="SSF161098">
    <property type="entry name" value="MetI-like"/>
    <property type="match status" value="1"/>
</dbReference>
<feature type="domain" description="ABC transmembrane type-1" evidence="9">
    <location>
        <begin position="21"/>
        <end position="212"/>
    </location>
</feature>
<dbReference type="AlphaFoldDB" id="A0A071M921"/>
<comment type="caution">
    <text evidence="10">The sequence shown here is derived from an EMBL/GenBank/DDBJ whole genome shotgun (WGS) entry which is preliminary data.</text>
</comment>
<dbReference type="PANTHER" id="PTHR30614:SF35">
    <property type="entry name" value="ABC TRANSPORTER PERMEASE PROTEIN"/>
    <property type="match status" value="1"/>
</dbReference>
<keyword evidence="6 8" id="KW-1133">Transmembrane helix</keyword>
<dbReference type="InterPro" id="IPR043429">
    <property type="entry name" value="ArtM/GltK/GlnP/TcyL/YhdX-like"/>
</dbReference>
<evidence type="ECO:0000256" key="6">
    <source>
        <dbReference type="ARBA" id="ARBA00022989"/>
    </source>
</evidence>
<dbReference type="NCBIfam" id="TIGR01726">
    <property type="entry name" value="HEQRo_perm_3TM"/>
    <property type="match status" value="1"/>
</dbReference>
<evidence type="ECO:0000256" key="2">
    <source>
        <dbReference type="ARBA" id="ARBA00010072"/>
    </source>
</evidence>
<organism evidence="10">
    <name type="scientific">Burkholderia cenocepacia</name>
    <dbReference type="NCBI Taxonomy" id="95486"/>
    <lineage>
        <taxon>Bacteria</taxon>
        <taxon>Pseudomonadati</taxon>
        <taxon>Pseudomonadota</taxon>
        <taxon>Betaproteobacteria</taxon>
        <taxon>Burkholderiales</taxon>
        <taxon>Burkholderiaceae</taxon>
        <taxon>Burkholderia</taxon>
        <taxon>Burkholderia cepacia complex</taxon>
    </lineage>
</organism>
<evidence type="ECO:0000256" key="3">
    <source>
        <dbReference type="ARBA" id="ARBA00022448"/>
    </source>
</evidence>
<evidence type="ECO:0000256" key="7">
    <source>
        <dbReference type="ARBA" id="ARBA00023136"/>
    </source>
</evidence>
<dbReference type="PROSITE" id="PS50928">
    <property type="entry name" value="ABC_TM1"/>
    <property type="match status" value="1"/>
</dbReference>
<keyword evidence="3 8" id="KW-0813">Transport</keyword>
<reference evidence="10" key="1">
    <citation type="submission" date="2014-04" db="EMBL/GenBank/DDBJ databases">
        <title>In planta biocontrol of soil-borne Fusarium wilt of banana through a plant endophytic bacterium, Burkholderia cenocepacia 869T2.</title>
        <authorList>
            <person name="Ho Y.-N."/>
            <person name="Chiang H.-M."/>
            <person name="Chao C.-P."/>
            <person name="Su C.-C."/>
            <person name="Hsu H.-F."/>
            <person name="Guo C.-T."/>
            <person name="Hsieh J.-L."/>
            <person name="Huang C.-C."/>
        </authorList>
    </citation>
    <scope>NUCLEOTIDE SEQUENCE [LARGE SCALE GENOMIC DNA]</scope>
    <source>
        <strain evidence="10">869T2</strain>
    </source>
</reference>
<evidence type="ECO:0000259" key="9">
    <source>
        <dbReference type="PROSITE" id="PS50928"/>
    </source>
</evidence>
<evidence type="ECO:0000256" key="1">
    <source>
        <dbReference type="ARBA" id="ARBA00004429"/>
    </source>
</evidence>
<keyword evidence="5 8" id="KW-0812">Transmembrane</keyword>
<accession>A0A071M921</accession>
<dbReference type="InterPro" id="IPR000515">
    <property type="entry name" value="MetI-like"/>
</dbReference>
<protein>
    <submittedName>
        <fullName evidence="10">ABC transporter permease</fullName>
    </submittedName>
</protein>
<evidence type="ECO:0000256" key="8">
    <source>
        <dbReference type="RuleBase" id="RU363032"/>
    </source>
</evidence>
<dbReference type="Gene3D" id="1.10.3720.10">
    <property type="entry name" value="MetI-like"/>
    <property type="match status" value="1"/>
</dbReference>
<comment type="subcellular location">
    <subcellularLocation>
        <location evidence="1">Cell inner membrane</location>
        <topology evidence="1">Multi-pass membrane protein</topology>
    </subcellularLocation>
    <subcellularLocation>
        <location evidence="8">Cell membrane</location>
        <topology evidence="8">Multi-pass membrane protein</topology>
    </subcellularLocation>
</comment>
<dbReference type="GO" id="GO:0006865">
    <property type="term" value="P:amino acid transport"/>
    <property type="evidence" value="ECO:0007669"/>
    <property type="project" value="TreeGrafter"/>
</dbReference>
<dbReference type="InterPro" id="IPR010065">
    <property type="entry name" value="AA_ABC_transptr_permease_3TM"/>
</dbReference>
<feature type="transmembrane region" description="Helical" evidence="8">
    <location>
        <begin position="20"/>
        <end position="48"/>
    </location>
</feature>
<gene>
    <name evidence="10" type="ORF">DT99_22115</name>
</gene>
<keyword evidence="4" id="KW-1003">Cell membrane</keyword>
<dbReference type="EMBL" id="JJOA01000018">
    <property type="protein sequence ID" value="KEA57409.1"/>
    <property type="molecule type" value="Genomic_DNA"/>
</dbReference>
<evidence type="ECO:0000256" key="5">
    <source>
        <dbReference type="ARBA" id="ARBA00022692"/>
    </source>
</evidence>
<evidence type="ECO:0000256" key="4">
    <source>
        <dbReference type="ARBA" id="ARBA00022475"/>
    </source>
</evidence>
<keyword evidence="7 8" id="KW-0472">Membrane</keyword>
<name>A0A071M921_9BURK</name>
<evidence type="ECO:0000313" key="10">
    <source>
        <dbReference type="EMBL" id="KEA57409.1"/>
    </source>
</evidence>
<proteinExistence type="inferred from homology"/>
<dbReference type="CDD" id="cd06261">
    <property type="entry name" value="TM_PBP2"/>
    <property type="match status" value="1"/>
</dbReference>
<dbReference type="GO" id="GO:0022857">
    <property type="term" value="F:transmembrane transporter activity"/>
    <property type="evidence" value="ECO:0007669"/>
    <property type="project" value="InterPro"/>
</dbReference>
<dbReference type="OrthoDB" id="6580405at2"/>
<sequence length="228" mass="24128">MSYQLQFGDLAEYAGVFASGAAITLALTVVATVLGVAIGVLGAAAYSVDAPVVVRLRPLIGAYVEAIRNTPFVVQLFFIFFGLPALGVHIDEYTAAILAMTLNLGAYSVEIVRAGVAAVPNGHLEAASALAMSRAQMLRHVVLPQALAKVFPALSSQIVITMLGSAVVSQVSVADLTYAAGYIQSRNFRAFETYFVITLAYLAMALLLRGALGSMGRRLFSRRVRGAR</sequence>
<dbReference type="PANTHER" id="PTHR30614">
    <property type="entry name" value="MEMBRANE COMPONENT OF AMINO ACID ABC TRANSPORTER"/>
    <property type="match status" value="1"/>
</dbReference>